<keyword evidence="3 8" id="KW-0560">Oxidoreductase</keyword>
<dbReference type="Gene3D" id="3.40.605.10">
    <property type="entry name" value="Aldehyde Dehydrogenase, Chain A, domain 1"/>
    <property type="match status" value="1"/>
</dbReference>
<dbReference type="PROSITE" id="PS00070">
    <property type="entry name" value="ALDEHYDE_DEHYDR_CYS"/>
    <property type="match status" value="1"/>
</dbReference>
<gene>
    <name evidence="10" type="ORF">G7Y89_g3472</name>
</gene>
<organism evidence="10 11">
    <name type="scientific">Cudoniella acicularis</name>
    <dbReference type="NCBI Taxonomy" id="354080"/>
    <lineage>
        <taxon>Eukaryota</taxon>
        <taxon>Fungi</taxon>
        <taxon>Dikarya</taxon>
        <taxon>Ascomycota</taxon>
        <taxon>Pezizomycotina</taxon>
        <taxon>Leotiomycetes</taxon>
        <taxon>Helotiales</taxon>
        <taxon>Tricladiaceae</taxon>
        <taxon>Cudoniella</taxon>
    </lineage>
</organism>
<comment type="catalytic activity">
    <reaction evidence="5">
        <text>succinate semialdehyde + NAD(+) + H2O = succinate + NADH + 2 H(+)</text>
        <dbReference type="Rhea" id="RHEA:13217"/>
        <dbReference type="ChEBI" id="CHEBI:15377"/>
        <dbReference type="ChEBI" id="CHEBI:15378"/>
        <dbReference type="ChEBI" id="CHEBI:30031"/>
        <dbReference type="ChEBI" id="CHEBI:57540"/>
        <dbReference type="ChEBI" id="CHEBI:57706"/>
        <dbReference type="ChEBI" id="CHEBI:57945"/>
        <dbReference type="EC" id="1.2.1.16"/>
    </reaction>
</comment>
<dbReference type="EC" id="1.2.1.16" evidence="6"/>
<comment type="pathway">
    <text evidence="1">Amino-acid degradation; 4-aminobutanoate degradation.</text>
</comment>
<name>A0A8H4W8C1_9HELO</name>
<protein>
    <recommendedName>
        <fullName evidence="6">succinate-semialdehyde dehydrogenase [NAD(P)(+)]</fullName>
        <ecNumber evidence="6">1.2.1.16</ecNumber>
    </recommendedName>
</protein>
<evidence type="ECO:0000256" key="1">
    <source>
        <dbReference type="ARBA" id="ARBA00005176"/>
    </source>
</evidence>
<dbReference type="InterPro" id="IPR016162">
    <property type="entry name" value="Ald_DH_N"/>
</dbReference>
<evidence type="ECO:0000256" key="5">
    <source>
        <dbReference type="ARBA" id="ARBA00052698"/>
    </source>
</evidence>
<dbReference type="InterPro" id="IPR029510">
    <property type="entry name" value="Ald_DH_CS_GLU"/>
</dbReference>
<evidence type="ECO:0000256" key="3">
    <source>
        <dbReference type="ARBA" id="ARBA00023002"/>
    </source>
</evidence>
<sequence>MVVIVKQPKLLPGVPGDLLSRLTNKSLFISDAFVDGEWVKGEKPSTGKAFSKVANLNISDFEKAIKSAKVAQNKYYRSTTGPQRGVLLRKWFDLIIENKKDLATILCHENGKTFAESEGEIIYAASFISWFSEEASRSYGDTIPSSTPNTTILTLKQPVGVCGIITPWNFPAAMITRKIGPALAAGCAVVIKPPSATPHTCLALTKLAIEAGLPGKCIQVCTTKNREAASELARHPDIAKISFTGSTGVGKMLAALAAKTLKRVSLELGGNAPFIVFDDADLDLAVEGAMVCKFRCSGQTCVCANRLLVQKGVVKDFTARLVKKVNELKMGCGSDPTTTQGPLVNQKAVDKVQEHVRDAIAKGAILETGGFRPKSPGFFFAPTVLSGAIANMKIATEETFGPVAAIFEFETEGEAIEMANNTEFGLAGYFFSKDIGRVLRVAKELESGMVGVNTGKISASESPFGGVKESGYGREGSKYGLAEYEILKTVTIGNTNV</sequence>
<dbReference type="Pfam" id="PF00171">
    <property type="entry name" value="Aldedh"/>
    <property type="match status" value="1"/>
</dbReference>
<evidence type="ECO:0000256" key="2">
    <source>
        <dbReference type="ARBA" id="ARBA00009986"/>
    </source>
</evidence>
<reference evidence="10 11" key="1">
    <citation type="submission" date="2020-03" db="EMBL/GenBank/DDBJ databases">
        <title>Draft Genome Sequence of Cudoniella acicularis.</title>
        <authorList>
            <person name="Buettner E."/>
            <person name="Kellner H."/>
        </authorList>
    </citation>
    <scope>NUCLEOTIDE SEQUENCE [LARGE SCALE GENOMIC DNA]</scope>
    <source>
        <strain evidence="10 11">DSM 108380</strain>
    </source>
</reference>
<dbReference type="GO" id="GO:0004777">
    <property type="term" value="F:succinate-semialdehyde dehydrogenase (NAD+) activity"/>
    <property type="evidence" value="ECO:0007669"/>
    <property type="project" value="TreeGrafter"/>
</dbReference>
<dbReference type="InterPro" id="IPR016161">
    <property type="entry name" value="Ald_DH/histidinol_DH"/>
</dbReference>
<evidence type="ECO:0000313" key="10">
    <source>
        <dbReference type="EMBL" id="KAF4634619.1"/>
    </source>
</evidence>
<dbReference type="PANTHER" id="PTHR43353:SF7">
    <property type="entry name" value="SUCCINATE SEMIALDEHYDE DEHYDROGENASE (EUROFUNG)"/>
    <property type="match status" value="1"/>
</dbReference>
<dbReference type="GO" id="GO:0005737">
    <property type="term" value="C:cytoplasm"/>
    <property type="evidence" value="ECO:0007669"/>
    <property type="project" value="TreeGrafter"/>
</dbReference>
<dbReference type="FunFam" id="3.40.309.10:FF:000004">
    <property type="entry name" value="Succinate-semialdehyde dehydrogenase I"/>
    <property type="match status" value="1"/>
</dbReference>
<dbReference type="PROSITE" id="PS00687">
    <property type="entry name" value="ALDEHYDE_DEHYDR_GLU"/>
    <property type="match status" value="1"/>
</dbReference>
<dbReference type="InterPro" id="IPR050740">
    <property type="entry name" value="Aldehyde_DH_Superfamily"/>
</dbReference>
<comment type="caution">
    <text evidence="10">The sequence shown here is derived from an EMBL/GenBank/DDBJ whole genome shotgun (WGS) entry which is preliminary data.</text>
</comment>
<comment type="similarity">
    <text evidence="2 8">Belongs to the aldehyde dehydrogenase family.</text>
</comment>
<evidence type="ECO:0000259" key="9">
    <source>
        <dbReference type="Pfam" id="PF00171"/>
    </source>
</evidence>
<dbReference type="OrthoDB" id="310895at2759"/>
<dbReference type="FunFam" id="3.40.605.10:FF:000005">
    <property type="entry name" value="Succinate-semialdehyde dehydrogenase I"/>
    <property type="match status" value="1"/>
</dbReference>
<evidence type="ECO:0000256" key="4">
    <source>
        <dbReference type="ARBA" id="ARBA00050387"/>
    </source>
</evidence>
<dbReference type="EMBL" id="JAAMPI010000171">
    <property type="protein sequence ID" value="KAF4634619.1"/>
    <property type="molecule type" value="Genomic_DNA"/>
</dbReference>
<dbReference type="InterPro" id="IPR016163">
    <property type="entry name" value="Ald_DH_C"/>
</dbReference>
<evidence type="ECO:0000256" key="8">
    <source>
        <dbReference type="RuleBase" id="RU003345"/>
    </source>
</evidence>
<dbReference type="PANTHER" id="PTHR43353">
    <property type="entry name" value="SUCCINATE-SEMIALDEHYDE DEHYDROGENASE, MITOCHONDRIAL"/>
    <property type="match status" value="1"/>
</dbReference>
<dbReference type="GO" id="GO:0009450">
    <property type="term" value="P:gamma-aminobutyric acid catabolic process"/>
    <property type="evidence" value="ECO:0007669"/>
    <property type="project" value="TreeGrafter"/>
</dbReference>
<evidence type="ECO:0000313" key="11">
    <source>
        <dbReference type="Proteomes" id="UP000566819"/>
    </source>
</evidence>
<dbReference type="SUPFAM" id="SSF53720">
    <property type="entry name" value="ALDH-like"/>
    <property type="match status" value="1"/>
</dbReference>
<dbReference type="Proteomes" id="UP000566819">
    <property type="component" value="Unassembled WGS sequence"/>
</dbReference>
<feature type="active site" evidence="7">
    <location>
        <position position="267"/>
    </location>
</feature>
<keyword evidence="11" id="KW-1185">Reference proteome</keyword>
<feature type="domain" description="Aldehyde dehydrogenase" evidence="9">
    <location>
        <begin position="40"/>
        <end position="490"/>
    </location>
</feature>
<dbReference type="InterPro" id="IPR015590">
    <property type="entry name" value="Aldehyde_DH_dom"/>
</dbReference>
<proteinExistence type="inferred from homology"/>
<dbReference type="AlphaFoldDB" id="A0A8H4W8C1"/>
<comment type="catalytic activity">
    <reaction evidence="4">
        <text>succinate semialdehyde + NADP(+) + H2O = succinate + NADPH + 2 H(+)</text>
        <dbReference type="Rhea" id="RHEA:13213"/>
        <dbReference type="ChEBI" id="CHEBI:15377"/>
        <dbReference type="ChEBI" id="CHEBI:15378"/>
        <dbReference type="ChEBI" id="CHEBI:30031"/>
        <dbReference type="ChEBI" id="CHEBI:57706"/>
        <dbReference type="ChEBI" id="CHEBI:57783"/>
        <dbReference type="ChEBI" id="CHEBI:58349"/>
        <dbReference type="EC" id="1.2.1.16"/>
    </reaction>
</comment>
<accession>A0A8H4W8C1</accession>
<dbReference type="CDD" id="cd07103">
    <property type="entry name" value="ALDH_F5_SSADH_GabD"/>
    <property type="match status" value="1"/>
</dbReference>
<evidence type="ECO:0000256" key="6">
    <source>
        <dbReference type="ARBA" id="ARBA00067047"/>
    </source>
</evidence>
<evidence type="ECO:0000256" key="7">
    <source>
        <dbReference type="PROSITE-ProRule" id="PRU10007"/>
    </source>
</evidence>
<dbReference type="Gene3D" id="3.40.309.10">
    <property type="entry name" value="Aldehyde Dehydrogenase, Chain A, domain 2"/>
    <property type="match status" value="1"/>
</dbReference>
<dbReference type="InterPro" id="IPR016160">
    <property type="entry name" value="Ald_DH_CS_CYS"/>
</dbReference>